<keyword evidence="2" id="KW-1185">Reference proteome</keyword>
<sequence length="92" mass="9451">MAAMLSSCAALRPSGVRVSAPRQSRSRVVVAVAKAEEQKPQKVAQVAAASLAALFIFAAPSMAVDNSLLKSKVCAAQPTAKICLRGSALAKK</sequence>
<reference evidence="1 2" key="1">
    <citation type="journal article" date="2024" name="Nat. Commun.">
        <title>Phylogenomics reveals the evolutionary origins of lichenization in chlorophyte algae.</title>
        <authorList>
            <person name="Puginier C."/>
            <person name="Libourel C."/>
            <person name="Otte J."/>
            <person name="Skaloud P."/>
            <person name="Haon M."/>
            <person name="Grisel S."/>
            <person name="Petersen M."/>
            <person name="Berrin J.G."/>
            <person name="Delaux P.M."/>
            <person name="Dal Grande F."/>
            <person name="Keller J."/>
        </authorList>
    </citation>
    <scope>NUCLEOTIDE SEQUENCE [LARGE SCALE GENOMIC DNA]</scope>
    <source>
        <strain evidence="1 2">SAG 216-7</strain>
    </source>
</reference>
<protein>
    <submittedName>
        <fullName evidence="1">Uncharacterized protein</fullName>
    </submittedName>
</protein>
<evidence type="ECO:0000313" key="1">
    <source>
        <dbReference type="EMBL" id="KAK9909378.1"/>
    </source>
</evidence>
<evidence type="ECO:0000313" key="2">
    <source>
        <dbReference type="Proteomes" id="UP001491310"/>
    </source>
</evidence>
<dbReference type="EMBL" id="JALJOT010000006">
    <property type="protein sequence ID" value="KAK9909378.1"/>
    <property type="molecule type" value="Genomic_DNA"/>
</dbReference>
<organism evidence="1 2">
    <name type="scientific">Coccomyxa subellipsoidea</name>
    <dbReference type="NCBI Taxonomy" id="248742"/>
    <lineage>
        <taxon>Eukaryota</taxon>
        <taxon>Viridiplantae</taxon>
        <taxon>Chlorophyta</taxon>
        <taxon>core chlorophytes</taxon>
        <taxon>Trebouxiophyceae</taxon>
        <taxon>Trebouxiophyceae incertae sedis</taxon>
        <taxon>Coccomyxaceae</taxon>
        <taxon>Coccomyxa</taxon>
    </lineage>
</organism>
<comment type="caution">
    <text evidence="1">The sequence shown here is derived from an EMBL/GenBank/DDBJ whole genome shotgun (WGS) entry which is preliminary data.</text>
</comment>
<proteinExistence type="predicted"/>
<accession>A0ABR2YQR4</accession>
<gene>
    <name evidence="1" type="ORF">WJX75_001284</name>
</gene>
<dbReference type="Proteomes" id="UP001491310">
    <property type="component" value="Unassembled WGS sequence"/>
</dbReference>
<name>A0ABR2YQR4_9CHLO</name>